<sequence length="64" mass="6981">MLDKFSSLAAAMSQLQGALKKSAIQSGILLDPLGHEDHGALLRSHVLVPQRLQLEPDPQLQVRL</sequence>
<organism evidence="1 2">
    <name type="scientific">Teladorsagia circumcincta</name>
    <name type="common">Brown stomach worm</name>
    <name type="synonym">Ostertagia circumcincta</name>
    <dbReference type="NCBI Taxonomy" id="45464"/>
    <lineage>
        <taxon>Eukaryota</taxon>
        <taxon>Metazoa</taxon>
        <taxon>Ecdysozoa</taxon>
        <taxon>Nematoda</taxon>
        <taxon>Chromadorea</taxon>
        <taxon>Rhabditida</taxon>
        <taxon>Rhabditina</taxon>
        <taxon>Rhabditomorpha</taxon>
        <taxon>Strongyloidea</taxon>
        <taxon>Trichostrongylidae</taxon>
        <taxon>Teladorsagia</taxon>
    </lineage>
</organism>
<protein>
    <submittedName>
        <fullName evidence="1">Uncharacterized protein</fullName>
    </submittedName>
</protein>
<reference evidence="1 2" key="1">
    <citation type="submission" date="2015-09" db="EMBL/GenBank/DDBJ databases">
        <title>Draft genome of the parasitic nematode Teladorsagia circumcincta isolate WARC Sus (inbred).</title>
        <authorList>
            <person name="Mitreva M."/>
        </authorList>
    </citation>
    <scope>NUCLEOTIDE SEQUENCE [LARGE SCALE GENOMIC DNA]</scope>
    <source>
        <strain evidence="1 2">S</strain>
    </source>
</reference>
<gene>
    <name evidence="1" type="ORF">TELCIR_25651</name>
</gene>
<accession>A0A2G9T505</accession>
<evidence type="ECO:0000313" key="1">
    <source>
        <dbReference type="EMBL" id="PIO53033.1"/>
    </source>
</evidence>
<dbReference type="Proteomes" id="UP000230423">
    <property type="component" value="Unassembled WGS sequence"/>
</dbReference>
<evidence type="ECO:0000313" key="2">
    <source>
        <dbReference type="Proteomes" id="UP000230423"/>
    </source>
</evidence>
<name>A0A2G9T505_TELCI</name>
<proteinExistence type="predicted"/>
<dbReference type="EMBL" id="KZ421052">
    <property type="protein sequence ID" value="PIO53033.1"/>
    <property type="molecule type" value="Genomic_DNA"/>
</dbReference>
<dbReference type="AlphaFoldDB" id="A0A2G9T505"/>
<dbReference type="OrthoDB" id="5794758at2759"/>
<keyword evidence="2" id="KW-1185">Reference proteome</keyword>